<keyword evidence="5 17" id="KW-0121">Carboxypeptidase</keyword>
<reference evidence="17 18" key="1">
    <citation type="submission" date="2015-06" db="EMBL/GenBank/DDBJ databases">
        <title>A Comprehensive Approach to Explore the Metabolic and Phylogenetic Diversity of Bacterial Steroid Degradation in the Environment: Testosterone as an Example.</title>
        <authorList>
            <person name="Yang F.-C."/>
            <person name="Chen Y.-L."/>
            <person name="Yu C.-P."/>
            <person name="Tang S.-L."/>
            <person name="Wang P.-H."/>
            <person name="Ismail W."/>
            <person name="Wang C.-H."/>
            <person name="Yang C.-Y."/>
            <person name="Chiang Y.-R."/>
        </authorList>
    </citation>
    <scope>NUCLEOTIDE SEQUENCE [LARGE SCALE GENOMIC DNA]</scope>
    <source>
        <strain evidence="17 18">DSM 18526</strain>
    </source>
</reference>
<evidence type="ECO:0000256" key="6">
    <source>
        <dbReference type="ARBA" id="ARBA00022670"/>
    </source>
</evidence>
<dbReference type="InterPro" id="IPR001967">
    <property type="entry name" value="Peptidase_S11_N"/>
</dbReference>
<dbReference type="Proteomes" id="UP000070250">
    <property type="component" value="Chromosome"/>
</dbReference>
<evidence type="ECO:0000256" key="4">
    <source>
        <dbReference type="ARBA" id="ARBA00012448"/>
    </source>
</evidence>
<dbReference type="GO" id="GO:0006508">
    <property type="term" value="P:proteolysis"/>
    <property type="evidence" value="ECO:0007669"/>
    <property type="project" value="UniProtKB-KW"/>
</dbReference>
<name>A0A127F8H0_STEDE</name>
<keyword evidence="11" id="KW-0961">Cell wall biogenesis/degradation</keyword>
<evidence type="ECO:0000256" key="10">
    <source>
        <dbReference type="ARBA" id="ARBA00022984"/>
    </source>
</evidence>
<evidence type="ECO:0000256" key="8">
    <source>
        <dbReference type="ARBA" id="ARBA00022801"/>
    </source>
</evidence>
<dbReference type="KEGG" id="sdf:ACG33_06350"/>
<dbReference type="InterPro" id="IPR012907">
    <property type="entry name" value="Peptidase_S11_C"/>
</dbReference>
<keyword evidence="10" id="KW-0573">Peptidoglycan synthesis</keyword>
<keyword evidence="8 17" id="KW-0378">Hydrolase</keyword>
<evidence type="ECO:0000256" key="9">
    <source>
        <dbReference type="ARBA" id="ARBA00022960"/>
    </source>
</evidence>
<dbReference type="PANTHER" id="PTHR21581">
    <property type="entry name" value="D-ALANYL-D-ALANINE CARBOXYPEPTIDASE"/>
    <property type="match status" value="1"/>
</dbReference>
<evidence type="ECO:0000259" key="16">
    <source>
        <dbReference type="SMART" id="SM00936"/>
    </source>
</evidence>
<dbReference type="GO" id="GO:0071555">
    <property type="term" value="P:cell wall organization"/>
    <property type="evidence" value="ECO:0007669"/>
    <property type="project" value="UniProtKB-KW"/>
</dbReference>
<dbReference type="STRING" id="465721.ACG33_06350"/>
<dbReference type="Gene3D" id="3.40.710.10">
    <property type="entry name" value="DD-peptidase/beta-lactamase superfamily"/>
    <property type="match status" value="1"/>
</dbReference>
<evidence type="ECO:0000256" key="14">
    <source>
        <dbReference type="PIRSR" id="PIRSR618044-2"/>
    </source>
</evidence>
<feature type="active site" evidence="13">
    <location>
        <position position="112"/>
    </location>
</feature>
<dbReference type="GO" id="GO:0008360">
    <property type="term" value="P:regulation of cell shape"/>
    <property type="evidence" value="ECO:0007669"/>
    <property type="project" value="UniProtKB-KW"/>
</dbReference>
<keyword evidence="9" id="KW-0133">Cell shape</keyword>
<sequence length="370" mass="40424">MSGGLGGTSSAVKPPPIPAAPQINARGYILMDFVSGQVLAATNENERLEPASLTKLMSAYAVFHALKDGRIKLDDPVRISTYARAQEGSRMFVEAGSLVSVEDLIQGMIVQSGNDATVALAEHVAGSDPVFVDLMNQYARQLGMTSTHFQNSPGMPSPEHYTTSRDIGLLAAALIRDYPEYYHWYSQRAFTWNRISQPNRNGLLERDPSVDGLKTGHTESAGYCLVTSAKRDTMRLVSVVMGAPSMRAREDASAALLNYGFGFYQTRRLYAANAPVISLRTWKGRVNEAVLGVQRDVYATFGRGQEHLLKVFVDVREPLIAPLEHGAAVGQLRVMLGDQQLGAYALHPTADVPQAGLFGRLIDGMKLWMH</sequence>
<dbReference type="InterPro" id="IPR015956">
    <property type="entry name" value="Peniciliin-bd_prot_C_sf"/>
</dbReference>
<evidence type="ECO:0000256" key="5">
    <source>
        <dbReference type="ARBA" id="ARBA00022645"/>
    </source>
</evidence>
<dbReference type="InterPro" id="IPR018044">
    <property type="entry name" value="Peptidase_S11"/>
</dbReference>
<feature type="binding site" evidence="14">
    <location>
        <position position="214"/>
    </location>
    <ligand>
        <name>substrate</name>
    </ligand>
</feature>
<dbReference type="PRINTS" id="PR00725">
    <property type="entry name" value="DADACBPTASE1"/>
</dbReference>
<dbReference type="SMART" id="SM00936">
    <property type="entry name" value="PBP5_C"/>
    <property type="match status" value="1"/>
</dbReference>
<proteinExistence type="inferred from homology"/>
<evidence type="ECO:0000256" key="11">
    <source>
        <dbReference type="ARBA" id="ARBA00023316"/>
    </source>
</evidence>
<feature type="domain" description="Peptidase S11 D-Ala-D-Ala carboxypeptidase A C-terminal" evidence="16">
    <location>
        <begin position="264"/>
        <end position="354"/>
    </location>
</feature>
<dbReference type="GO" id="GO:0009002">
    <property type="term" value="F:serine-type D-Ala-D-Ala carboxypeptidase activity"/>
    <property type="evidence" value="ECO:0007669"/>
    <property type="project" value="UniProtKB-EC"/>
</dbReference>
<evidence type="ECO:0000256" key="15">
    <source>
        <dbReference type="RuleBase" id="RU004016"/>
    </source>
</evidence>
<keyword evidence="7" id="KW-0732">Signal</keyword>
<evidence type="ECO:0000256" key="12">
    <source>
        <dbReference type="ARBA" id="ARBA00034000"/>
    </source>
</evidence>
<comment type="catalytic activity">
    <reaction evidence="12">
        <text>Preferential cleavage: (Ac)2-L-Lys-D-Ala-|-D-Ala. Also transpeptidation of peptidyl-alanyl moieties that are N-acyl substituents of D-alanine.</text>
        <dbReference type="EC" id="3.4.16.4"/>
    </reaction>
</comment>
<dbReference type="SUPFAM" id="SSF69189">
    <property type="entry name" value="Penicillin-binding protein associated domain"/>
    <property type="match status" value="1"/>
</dbReference>
<keyword evidence="6" id="KW-0645">Protease</keyword>
<dbReference type="Gene3D" id="2.60.410.10">
    <property type="entry name" value="D-Ala-D-Ala carboxypeptidase, C-terminal domain"/>
    <property type="match status" value="1"/>
</dbReference>
<comment type="similarity">
    <text evidence="3 15">Belongs to the peptidase S11 family.</text>
</comment>
<dbReference type="InterPro" id="IPR012338">
    <property type="entry name" value="Beta-lactam/transpept-like"/>
</dbReference>
<evidence type="ECO:0000256" key="13">
    <source>
        <dbReference type="PIRSR" id="PIRSR618044-1"/>
    </source>
</evidence>
<dbReference type="PANTHER" id="PTHR21581:SF6">
    <property type="entry name" value="TRAFFICKING PROTEIN PARTICLE COMPLEX SUBUNIT 12"/>
    <property type="match status" value="1"/>
</dbReference>
<organism evidence="17 18">
    <name type="scientific">Steroidobacter denitrificans</name>
    <dbReference type="NCBI Taxonomy" id="465721"/>
    <lineage>
        <taxon>Bacteria</taxon>
        <taxon>Pseudomonadati</taxon>
        <taxon>Pseudomonadota</taxon>
        <taxon>Gammaproteobacteria</taxon>
        <taxon>Steroidobacterales</taxon>
        <taxon>Steroidobacteraceae</taxon>
        <taxon>Steroidobacter</taxon>
    </lineage>
</organism>
<dbReference type="InterPro" id="IPR037167">
    <property type="entry name" value="Peptidase_S11_C_sf"/>
</dbReference>
<comment type="pathway">
    <text evidence="2">Cell wall biogenesis; peptidoglycan biosynthesis.</text>
</comment>
<dbReference type="UniPathway" id="UPA00219"/>
<evidence type="ECO:0000313" key="18">
    <source>
        <dbReference type="Proteomes" id="UP000070250"/>
    </source>
</evidence>
<evidence type="ECO:0000256" key="7">
    <source>
        <dbReference type="ARBA" id="ARBA00022729"/>
    </source>
</evidence>
<dbReference type="PATRIC" id="fig|465721.4.peg.1353"/>
<comment type="function">
    <text evidence="1">Removes C-terminal D-alanyl residues from sugar-peptide cell wall precursors.</text>
</comment>
<dbReference type="GO" id="GO:0009252">
    <property type="term" value="P:peptidoglycan biosynthetic process"/>
    <property type="evidence" value="ECO:0007669"/>
    <property type="project" value="UniProtKB-UniPathway"/>
</dbReference>
<gene>
    <name evidence="17" type="ORF">ACG33_06350</name>
</gene>
<feature type="active site" description="Proton acceptor" evidence="13">
    <location>
        <position position="55"/>
    </location>
</feature>
<dbReference type="SUPFAM" id="SSF56601">
    <property type="entry name" value="beta-lactamase/transpeptidase-like"/>
    <property type="match status" value="1"/>
</dbReference>
<dbReference type="EMBL" id="CP011971">
    <property type="protein sequence ID" value="AMN46722.1"/>
    <property type="molecule type" value="Genomic_DNA"/>
</dbReference>
<dbReference type="Pfam" id="PF00768">
    <property type="entry name" value="Peptidase_S11"/>
    <property type="match status" value="1"/>
</dbReference>
<accession>A0A127F8H0</accession>
<dbReference type="EC" id="3.4.16.4" evidence="4"/>
<feature type="active site" description="Acyl-ester intermediate" evidence="13">
    <location>
        <position position="52"/>
    </location>
</feature>
<evidence type="ECO:0000256" key="1">
    <source>
        <dbReference type="ARBA" id="ARBA00003217"/>
    </source>
</evidence>
<keyword evidence="18" id="KW-1185">Reference proteome</keyword>
<evidence type="ECO:0000313" key="17">
    <source>
        <dbReference type="EMBL" id="AMN46722.1"/>
    </source>
</evidence>
<evidence type="ECO:0000256" key="2">
    <source>
        <dbReference type="ARBA" id="ARBA00004752"/>
    </source>
</evidence>
<evidence type="ECO:0000256" key="3">
    <source>
        <dbReference type="ARBA" id="ARBA00007164"/>
    </source>
</evidence>
<protein>
    <recommendedName>
        <fullName evidence="4">serine-type D-Ala-D-Ala carboxypeptidase</fullName>
        <ecNumber evidence="4">3.4.16.4</ecNumber>
    </recommendedName>
</protein>
<dbReference type="AlphaFoldDB" id="A0A127F8H0"/>
<dbReference type="Pfam" id="PF07943">
    <property type="entry name" value="PBP5_C"/>
    <property type="match status" value="1"/>
</dbReference>